<evidence type="ECO:0000256" key="5">
    <source>
        <dbReference type="ARBA" id="ARBA00022692"/>
    </source>
</evidence>
<keyword evidence="7" id="KW-0406">Ion transport</keyword>
<feature type="domain" description="Ionotropic glutamate receptor L-glutamate and glycine-binding" evidence="15">
    <location>
        <begin position="185"/>
        <end position="246"/>
    </location>
</feature>
<feature type="domain" description="Ionotropic receptor 75a N-terminal" evidence="16">
    <location>
        <begin position="34"/>
        <end position="156"/>
    </location>
</feature>
<feature type="domain" description="Ionotropic glutamate receptor C-terminal" evidence="14">
    <location>
        <begin position="276"/>
        <end position="390"/>
    </location>
</feature>
<comment type="similarity">
    <text evidence="2">Belongs to the glutamate-gated ion channel (TC 1.A.10.1) family.</text>
</comment>
<dbReference type="Pfam" id="PF10613">
    <property type="entry name" value="Lig_chan-Glu_bd"/>
    <property type="match status" value="1"/>
</dbReference>
<evidence type="ECO:0000256" key="2">
    <source>
        <dbReference type="ARBA" id="ARBA00008685"/>
    </source>
</evidence>
<evidence type="ECO:0000256" key="3">
    <source>
        <dbReference type="ARBA" id="ARBA00022448"/>
    </source>
</evidence>
<evidence type="ECO:0000313" key="18">
    <source>
        <dbReference type="Proteomes" id="UP001162156"/>
    </source>
</evidence>
<evidence type="ECO:0000259" key="15">
    <source>
        <dbReference type="Pfam" id="PF10613"/>
    </source>
</evidence>
<keyword evidence="9" id="KW-0675">Receptor</keyword>
<dbReference type="PANTHER" id="PTHR42643">
    <property type="entry name" value="IONOTROPIC RECEPTOR 20A-RELATED"/>
    <property type="match status" value="1"/>
</dbReference>
<keyword evidence="8 13" id="KW-0472">Membrane</keyword>
<keyword evidence="6 13" id="KW-1133">Transmembrane helix</keyword>
<dbReference type="Pfam" id="PF00060">
    <property type="entry name" value="Lig_chan"/>
    <property type="match status" value="1"/>
</dbReference>
<evidence type="ECO:0000256" key="1">
    <source>
        <dbReference type="ARBA" id="ARBA00004651"/>
    </source>
</evidence>
<proteinExistence type="inferred from homology"/>
<dbReference type="InterPro" id="IPR052192">
    <property type="entry name" value="Insect_Ionotropic_Sensory_Rcpt"/>
</dbReference>
<dbReference type="PANTHER" id="PTHR42643:SF33">
    <property type="entry name" value="GLUTAMATE RECEPTOR 2-LIKE PROTEIN"/>
    <property type="match status" value="1"/>
</dbReference>
<dbReference type="SUPFAM" id="SSF53850">
    <property type="entry name" value="Periplasmic binding protein-like II"/>
    <property type="match status" value="1"/>
</dbReference>
<dbReference type="GO" id="GO:0050906">
    <property type="term" value="P:detection of stimulus involved in sensory perception"/>
    <property type="evidence" value="ECO:0007669"/>
    <property type="project" value="UniProtKB-ARBA"/>
</dbReference>
<dbReference type="InterPro" id="IPR057074">
    <property type="entry name" value="IR75A_N"/>
</dbReference>
<dbReference type="FunFam" id="3.40.190.10:FF:000188">
    <property type="entry name" value="Ionotropic receptor 64a"/>
    <property type="match status" value="1"/>
</dbReference>
<evidence type="ECO:0000256" key="8">
    <source>
        <dbReference type="ARBA" id="ARBA00023136"/>
    </source>
</evidence>
<evidence type="ECO:0000259" key="14">
    <source>
        <dbReference type="Pfam" id="PF00060"/>
    </source>
</evidence>
<keyword evidence="18" id="KW-1185">Reference proteome</keyword>
<dbReference type="Pfam" id="PF24576">
    <property type="entry name" value="IR75A_N"/>
    <property type="match status" value="1"/>
</dbReference>
<feature type="non-terminal residue" evidence="17">
    <location>
        <position position="1"/>
    </location>
</feature>
<organism evidence="17 18">
    <name type="scientific">Rhamnusium bicolor</name>
    <dbReference type="NCBI Taxonomy" id="1586634"/>
    <lineage>
        <taxon>Eukaryota</taxon>
        <taxon>Metazoa</taxon>
        <taxon>Ecdysozoa</taxon>
        <taxon>Arthropoda</taxon>
        <taxon>Hexapoda</taxon>
        <taxon>Insecta</taxon>
        <taxon>Pterygota</taxon>
        <taxon>Neoptera</taxon>
        <taxon>Endopterygota</taxon>
        <taxon>Coleoptera</taxon>
        <taxon>Polyphaga</taxon>
        <taxon>Cucujiformia</taxon>
        <taxon>Chrysomeloidea</taxon>
        <taxon>Cerambycidae</taxon>
        <taxon>Lepturinae</taxon>
        <taxon>Rhagiini</taxon>
        <taxon>Rhamnusium</taxon>
    </lineage>
</organism>
<dbReference type="GO" id="GO:0015276">
    <property type="term" value="F:ligand-gated monoatomic ion channel activity"/>
    <property type="evidence" value="ECO:0007669"/>
    <property type="project" value="InterPro"/>
</dbReference>
<accession>A0AAV8ZI36</accession>
<comment type="caution">
    <text evidence="17">The sequence shown here is derived from an EMBL/GenBank/DDBJ whole genome shotgun (WGS) entry which is preliminary data.</text>
</comment>
<keyword evidence="3" id="KW-0813">Transport</keyword>
<reference evidence="17" key="1">
    <citation type="journal article" date="2023" name="Insect Mol. Biol.">
        <title>Genome sequencing provides insights into the evolution of gene families encoding plant cell wall-degrading enzymes in longhorned beetles.</title>
        <authorList>
            <person name="Shin N.R."/>
            <person name="Okamura Y."/>
            <person name="Kirsch R."/>
            <person name="Pauchet Y."/>
        </authorList>
    </citation>
    <scope>NUCLEOTIDE SEQUENCE</scope>
    <source>
        <strain evidence="17">RBIC_L_NR</strain>
    </source>
</reference>
<evidence type="ECO:0000256" key="6">
    <source>
        <dbReference type="ARBA" id="ARBA00022989"/>
    </source>
</evidence>
<evidence type="ECO:0000259" key="16">
    <source>
        <dbReference type="Pfam" id="PF24576"/>
    </source>
</evidence>
<evidence type="ECO:0000256" key="4">
    <source>
        <dbReference type="ARBA" id="ARBA00022475"/>
    </source>
</evidence>
<protein>
    <submittedName>
        <fullName evidence="17">Uncharacterized protein</fullName>
    </submittedName>
</protein>
<dbReference type="AlphaFoldDB" id="A0AAV8ZI36"/>
<dbReference type="InterPro" id="IPR001320">
    <property type="entry name" value="Iontro_rcpt_C"/>
</dbReference>
<keyword evidence="5 13" id="KW-0812">Transmembrane</keyword>
<keyword evidence="11" id="KW-1071">Ligand-gated ion channel</keyword>
<name>A0AAV8ZI36_9CUCU</name>
<evidence type="ECO:0000256" key="10">
    <source>
        <dbReference type="ARBA" id="ARBA00023180"/>
    </source>
</evidence>
<sequence length="488" mass="55931">SISLIKTLMKSGYQCKILPANSQDIEYPIPPNRQILVLNLQCENSSVLIQKADELKLFSSPFRWIFYHRNMSTRSIVDGYFSEINILVDSDASLCETQENGTVLIKKIYKRRQNFSVDTEDMGYWTKDGGFVDYSFEKNTAVRRKDLMGTKINTCIVITHNDTLNHLSDRRDKHFDSITKVNYVLMEHLKDVINATFNYSIQQTWGYENDQSEWSGMIGELTRNQADIGGTPLFFTVDRVDIIDYIAMTTPTKSKFVFRQPKLSYVTNVYTLPFDTDVWGSTICLVIIIAFFMRVIIKWEWKKTRFQKYEDTTTYPELNDSVTDCVLLSFGAMCQQGAAAIPISIAGRITTIMLFISLMFLYTSYSANIVALLQSSSTSIQTLEDLLKSRIQVGVDDTVFNRFYFPNSIEPVRRAIYLQKVAPPGKKDRFMSMEEGVRRMRQGLFAFHMETGPGYKIVSELFSRSGEVRVTRNSVFTSNRSLAGSAKE</sequence>
<dbReference type="InterPro" id="IPR019594">
    <property type="entry name" value="Glu/Gly-bd"/>
</dbReference>
<evidence type="ECO:0000256" key="9">
    <source>
        <dbReference type="ARBA" id="ARBA00023170"/>
    </source>
</evidence>
<dbReference type="EMBL" id="JANEYF010001344">
    <property type="protein sequence ID" value="KAJ8964546.1"/>
    <property type="molecule type" value="Genomic_DNA"/>
</dbReference>
<dbReference type="GO" id="GO:0005886">
    <property type="term" value="C:plasma membrane"/>
    <property type="evidence" value="ECO:0007669"/>
    <property type="project" value="UniProtKB-SubCell"/>
</dbReference>
<comment type="subcellular location">
    <subcellularLocation>
        <location evidence="1">Cell membrane</location>
        <topology evidence="1">Multi-pass membrane protein</topology>
    </subcellularLocation>
</comment>
<gene>
    <name evidence="17" type="ORF">NQ314_004843</name>
</gene>
<evidence type="ECO:0000256" key="7">
    <source>
        <dbReference type="ARBA" id="ARBA00023065"/>
    </source>
</evidence>
<evidence type="ECO:0000256" key="12">
    <source>
        <dbReference type="ARBA" id="ARBA00023303"/>
    </source>
</evidence>
<feature type="transmembrane region" description="Helical" evidence="13">
    <location>
        <begin position="278"/>
        <end position="297"/>
    </location>
</feature>
<dbReference type="Proteomes" id="UP001162156">
    <property type="component" value="Unassembled WGS sequence"/>
</dbReference>
<dbReference type="Gene3D" id="3.40.190.10">
    <property type="entry name" value="Periplasmic binding protein-like II"/>
    <property type="match status" value="1"/>
</dbReference>
<evidence type="ECO:0000313" key="17">
    <source>
        <dbReference type="EMBL" id="KAJ8964546.1"/>
    </source>
</evidence>
<dbReference type="Gene3D" id="1.10.287.70">
    <property type="match status" value="1"/>
</dbReference>
<evidence type="ECO:0000256" key="13">
    <source>
        <dbReference type="SAM" id="Phobius"/>
    </source>
</evidence>
<keyword evidence="10" id="KW-0325">Glycoprotein</keyword>
<keyword evidence="12" id="KW-0407">Ion channel</keyword>
<evidence type="ECO:0000256" key="11">
    <source>
        <dbReference type="ARBA" id="ARBA00023286"/>
    </source>
</evidence>
<keyword evidence="4" id="KW-1003">Cell membrane</keyword>